<dbReference type="RefSeq" id="WP_148884694.1">
    <property type="nucleotide sequence ID" value="NZ_VSTG01000001.1"/>
</dbReference>
<evidence type="ECO:0000313" key="2">
    <source>
        <dbReference type="Proteomes" id="UP000324325"/>
    </source>
</evidence>
<accession>A0A5S4W1B0</accession>
<dbReference type="Proteomes" id="UP000324325">
    <property type="component" value="Unassembled WGS sequence"/>
</dbReference>
<sequence>MNKDDLKYNAEGYRDKTAETAIRAADKPPKSSYQPPYEVTEMVDMFHKIARAYGYDIDNRIAFRDRKSGMVYR</sequence>
<reference evidence="1 2" key="2">
    <citation type="submission" date="2019-09" db="EMBL/GenBank/DDBJ databases">
        <title>Strain-level analysis of Eubacterium rectale using genomes from metagenomes.</title>
        <authorList>
            <person name="Karcher N."/>
            <person name="Segata N."/>
        </authorList>
    </citation>
    <scope>NUCLEOTIDE SEQUENCE [LARGE SCALE GENOMIC DNA]</scope>
    <source>
        <strain evidence="1 2">L2-21</strain>
    </source>
</reference>
<organism evidence="1 2">
    <name type="scientific">Agathobacter rectalis</name>
    <dbReference type="NCBI Taxonomy" id="39491"/>
    <lineage>
        <taxon>Bacteria</taxon>
        <taxon>Bacillati</taxon>
        <taxon>Bacillota</taxon>
        <taxon>Clostridia</taxon>
        <taxon>Lachnospirales</taxon>
        <taxon>Lachnospiraceae</taxon>
        <taxon>Agathobacter</taxon>
    </lineage>
</organism>
<comment type="caution">
    <text evidence="1">The sequence shown here is derived from an EMBL/GenBank/DDBJ whole genome shotgun (WGS) entry which is preliminary data.</text>
</comment>
<proteinExistence type="predicted"/>
<reference evidence="1 2" key="1">
    <citation type="submission" date="2019-08" db="EMBL/GenBank/DDBJ databases">
        <authorList>
            <person name="Duncan S."/>
            <person name="Walker A."/>
        </authorList>
    </citation>
    <scope>NUCLEOTIDE SEQUENCE [LARGE SCALE GENOMIC DNA]</scope>
    <source>
        <strain evidence="1 2">L2-21</strain>
    </source>
</reference>
<gene>
    <name evidence="1" type="ORF">FYL37_00440</name>
</gene>
<dbReference type="EMBL" id="VSTG01000001">
    <property type="protein sequence ID" value="TYL60106.1"/>
    <property type="molecule type" value="Genomic_DNA"/>
</dbReference>
<evidence type="ECO:0000313" key="1">
    <source>
        <dbReference type="EMBL" id="TYL60106.1"/>
    </source>
</evidence>
<name>A0A5S4W1B0_9FIRM</name>
<protein>
    <submittedName>
        <fullName evidence="1">Uncharacterized protein</fullName>
    </submittedName>
</protein>
<dbReference type="AlphaFoldDB" id="A0A5S4W1B0"/>